<feature type="domain" description="Clathrin/coatomer adaptor adaptin-like N-terminal" evidence="7">
    <location>
        <begin position="52"/>
        <end position="217"/>
    </location>
</feature>
<feature type="compositionally biased region" description="Low complexity" evidence="6">
    <location>
        <begin position="878"/>
        <end position="968"/>
    </location>
</feature>
<dbReference type="KEGG" id="pfh:PFHG_00554"/>
<dbReference type="InterPro" id="IPR016024">
    <property type="entry name" value="ARM-type_fold"/>
</dbReference>
<dbReference type="GO" id="GO:0030117">
    <property type="term" value="C:membrane coat"/>
    <property type="evidence" value="ECO:0007669"/>
    <property type="project" value="InterPro"/>
</dbReference>
<dbReference type="GO" id="GO:0012505">
    <property type="term" value="C:endomembrane system"/>
    <property type="evidence" value="ECO:0007669"/>
    <property type="project" value="UniProtKB-SubCell"/>
</dbReference>
<keyword evidence="5" id="KW-0472">Membrane</keyword>
<dbReference type="SUPFAM" id="SSF48371">
    <property type="entry name" value="ARM repeat"/>
    <property type="match status" value="1"/>
</dbReference>
<evidence type="ECO:0000256" key="1">
    <source>
        <dbReference type="ARBA" id="ARBA00004308"/>
    </source>
</evidence>
<feature type="region of interest" description="Disordered" evidence="6">
    <location>
        <begin position="873"/>
        <end position="974"/>
    </location>
</feature>
<dbReference type="InterPro" id="IPR002553">
    <property type="entry name" value="Clathrin/coatomer_adapt-like_N"/>
</dbReference>
<evidence type="ECO:0000256" key="6">
    <source>
        <dbReference type="SAM" id="MobiDB-lite"/>
    </source>
</evidence>
<reference evidence="9" key="2">
    <citation type="submission" date="2006-03" db="EMBL/GenBank/DDBJ databases">
        <title>The genome sequence of the Plasmodium falciparum HB3.</title>
        <authorList>
            <consortium name="The Broad Institute Genome Sequencing Platform"/>
            <person name="Birren B."/>
            <person name="Lander E."/>
            <person name="Galagan J."/>
            <person name="Nusbaum C."/>
            <person name="Devon K."/>
            <person name="Henn M."/>
            <person name="Jaffe D."/>
            <person name="Butler J."/>
            <person name="Alvarez P."/>
            <person name="Gnerre S."/>
            <person name="Grabherr M."/>
            <person name="Kleber M."/>
            <person name="Mauceli E."/>
            <person name="Brockman W."/>
            <person name="MacCallum I.A."/>
            <person name="Rounsley S."/>
            <person name="Young S."/>
            <person name="LaButti K."/>
            <person name="Pushparaj V."/>
            <person name="DeCaprio D."/>
            <person name="Crawford M."/>
            <person name="Koehrsen M."/>
            <person name="Engels R."/>
            <person name="Montgomery P."/>
            <person name="Pearson M."/>
            <person name="Howarth C."/>
            <person name="Larson L."/>
            <person name="Luoma S."/>
            <person name="White J."/>
            <person name="Kodira C."/>
            <person name="Zeng Q."/>
            <person name="Oleary S."/>
            <person name="Yandava C."/>
            <person name="Alvarado L."/>
            <person name="Wirth D."/>
            <person name="Volkman S."/>
            <person name="Hartl D."/>
        </authorList>
    </citation>
    <scope>NUCLEOTIDE SEQUENCE [LARGE SCALE GENOMIC DNA]</scope>
</reference>
<organism evidence="8 9">
    <name type="scientific">Plasmodium falciparum (isolate HB3)</name>
    <dbReference type="NCBI Taxonomy" id="137071"/>
    <lineage>
        <taxon>Eukaryota</taxon>
        <taxon>Sar</taxon>
        <taxon>Alveolata</taxon>
        <taxon>Apicomplexa</taxon>
        <taxon>Aconoidasida</taxon>
        <taxon>Haemosporida</taxon>
        <taxon>Plasmodiidae</taxon>
        <taxon>Plasmodium</taxon>
        <taxon>Plasmodium (Laverania)</taxon>
    </lineage>
</organism>
<dbReference type="Gene3D" id="1.25.10.10">
    <property type="entry name" value="Leucine-rich Repeat Variant"/>
    <property type="match status" value="2"/>
</dbReference>
<dbReference type="EMBL" id="CH671925">
    <property type="protein sequence ID" value="KOB58806.1"/>
    <property type="molecule type" value="Genomic_DNA"/>
</dbReference>
<dbReference type="InterPro" id="IPR011989">
    <property type="entry name" value="ARM-like"/>
</dbReference>
<feature type="domain" description="Clathrin/coatomer adaptor adaptin-like N-terminal" evidence="7">
    <location>
        <begin position="499"/>
        <end position="852"/>
    </location>
</feature>
<feature type="compositionally biased region" description="Low complexity" evidence="6">
    <location>
        <begin position="1034"/>
        <end position="1053"/>
    </location>
</feature>
<sequence>MDSLKFNIKVPLLEKAASNMKDIISHIKLNDGIYFDKNKYDENDIIMNLECTNIYKKIETMKHILIAHILKIDVSNLFFDVLKNISINNLTLKKLIYNYLILYAEGNEELTILTINSFKNDLNNNNYQIRASALKAMASIKSIDMINILMNSLKKLSKDKSPYVRKSCADVIPSIYNIDKDQFMFLRKILLDLINDQDVVVLSSAIMSFNSLCIYNNTHRNNNYDNNNNINNCDFTLQDFNNFKPNIYKYVNSNDFNYLDKNNSDSYDFLYFSSYEHFCKINCIENERCKMIEQKDGMLEVKEPERQKEETDDNNIGRGDNNNGCDDNNIGCDDNNIGRGDNNIGRGDNNNGCDDNNIGRGDNNIGRGDNNNGCDDNNIGRGDNNIGRGDNNIGRGDNNIGRGDNNIGRGDNNNGCDDNNIGRGDNNNGCDDNNIGRGYNNIECDVNNNNLGNNNNNNVRVSDIHINENNIDKKKNEDAPNIFMKHNFLEHPKECSNYKENNEMYNSLLCLHPYYYKLCSYLLIIHPYHQTYLIDLLLRYCKMFYKDPLSNKKINLKKKTKKENKLICFNRSFINNESCYLYNIDEDDFSSYEVDIEIFIDKLLLLLSSNSCSVVLMCISSLYHLTKFFYKEYIIDSIINTLFRCTMEKNEDMYEIFLKSVKHIIIYLKDDFVKYISFFYIKPQDTNIIKSIKIDLLYILKNDYNKIIILDEFLYILYIPGNTEDIIKKLFSYITSIALTNSLCLSKAMQHIIIMLNSNIKLYSYQSILSLRKLLKQSHKNQIVKILFFLCKILLSIHLEEVKISILWTLTKYQKYIDPLLLYDISRILLKSFHTSTKVIKIHIIHFVFKIWIYQYASIMLLSNENINNQTNDAIHSNNNNNSNNSNNNNINNNNNNINNNNNNINNNNNNINNNNNNINNNNNNINNNNNNINNNNNNINNNNNNINNNNNNINNNNNNINNNNNNNVNISLNKKTDFNQGKDQIKIYTETSQDTYCEGNKIYQVKKYPLQDDNIIKDEHIIDQIDNEHENNKMNPNNKKNNNNNDNNDSNNNYDYINEHTLTNSFYTNDEFHKNNISILKKHFENYEKLCKQTFMIALKDHNFNVQDTSKTYMNIFLRLKELSAQKNISLNILQRNFFNEHVDIYSIPLYFLKDFFRNDDNIVSSKAFPENENNCSMKVDAHEKKTSDDRIKVEDNTIKTSYDKTNTCNDKINEKYNSNTSPCEENTSNDFNYTQNPFLFQLNTVSNILNKKISSYVELPDFAHDDLPKIEHINKNEKKENITSISSKDIPRNNPYNKLINERVFTNIDDFYKEQNFHTSHQTNKNSSGKSILFNKGTKIQGEDEESEDENEHTNGHQNKHQIKHQNKHQTFCNNSNNQSTTINNTSHFKHEQIIDEQIIDEQMDDIEKFFFSDTD</sequence>
<evidence type="ECO:0000313" key="8">
    <source>
        <dbReference type="EMBL" id="KOB58806.1"/>
    </source>
</evidence>
<dbReference type="FunFam" id="1.25.10.10:FF:000522">
    <property type="entry name" value="AP-3 complex subunit beta, putative"/>
    <property type="match status" value="1"/>
</dbReference>
<keyword evidence="3" id="KW-0813">Transport</keyword>
<evidence type="ECO:0000256" key="3">
    <source>
        <dbReference type="ARBA" id="ARBA00022448"/>
    </source>
</evidence>
<accession>A0A0L7K6W0</accession>
<evidence type="ECO:0000256" key="5">
    <source>
        <dbReference type="ARBA" id="ARBA00023136"/>
    </source>
</evidence>
<feature type="region of interest" description="Disordered" evidence="6">
    <location>
        <begin position="300"/>
        <end position="322"/>
    </location>
</feature>
<protein>
    <recommendedName>
        <fullName evidence="7">Clathrin/coatomer adaptor adaptin-like N-terminal domain-containing protein</fullName>
    </recommendedName>
</protein>
<dbReference type="PANTHER" id="PTHR11134">
    <property type="entry name" value="ADAPTOR COMPLEX SUBUNIT BETA FAMILY MEMBER"/>
    <property type="match status" value="1"/>
</dbReference>
<dbReference type="OMA" id="PFHQTYL"/>
<evidence type="ECO:0000256" key="4">
    <source>
        <dbReference type="ARBA" id="ARBA00022927"/>
    </source>
</evidence>
<name>A0A0L7K6W0_PLAFX</name>
<feature type="region of interest" description="Disordered" evidence="6">
    <location>
        <begin position="1341"/>
        <end position="1381"/>
    </location>
</feature>
<dbReference type="SUPFAM" id="SSF101967">
    <property type="entry name" value="Adhesin YadA, collagen-binding domain"/>
    <property type="match status" value="1"/>
</dbReference>
<reference evidence="8 9" key="1">
    <citation type="submission" date="2006-03" db="EMBL/GenBank/DDBJ databases">
        <title>Annotation of Plasmodium falciparum HB3.</title>
        <authorList>
            <consortium name="The Broad Institute Genome Sequencing Platform"/>
            <person name="Volkman S.K."/>
            <person name="Neafsey D.E."/>
            <person name="Dash A.P."/>
            <person name="Chitnis C.E."/>
            <person name="Hartl D.L."/>
            <person name="Young S.K."/>
            <person name="Zeng Q."/>
            <person name="Koehrsen M."/>
            <person name="Alvarado L."/>
            <person name="Berlin A."/>
            <person name="Borenstein D."/>
            <person name="Chapman S.B."/>
            <person name="Chen Z."/>
            <person name="Engels R."/>
            <person name="Freedman E."/>
            <person name="Gellesch M."/>
            <person name="Goldberg J."/>
            <person name="Griggs A."/>
            <person name="Gujja S."/>
            <person name="Heilman E.R."/>
            <person name="Heiman D.I."/>
            <person name="Howarth C."/>
            <person name="Jen D."/>
            <person name="Larson L."/>
            <person name="Mehta T."/>
            <person name="Neiman D."/>
            <person name="Park D."/>
            <person name="Pearson M."/>
            <person name="Roberts A."/>
            <person name="Saif S."/>
            <person name="Shea T."/>
            <person name="Shenoy N."/>
            <person name="Sisk P."/>
            <person name="Stolte C."/>
            <person name="Sykes S."/>
            <person name="Walk T."/>
            <person name="White J."/>
            <person name="Yandava C."/>
            <person name="Haas B."/>
            <person name="Henn M.R."/>
            <person name="Nusbaum C."/>
            <person name="Birren B."/>
        </authorList>
    </citation>
    <scope>NUCLEOTIDE SEQUENCE [LARGE SCALE GENOMIC DNA]</scope>
    <source>
        <strain evidence="8">HB3</strain>
    </source>
</reference>
<dbReference type="GO" id="GO:0006886">
    <property type="term" value="P:intracellular protein transport"/>
    <property type="evidence" value="ECO:0007669"/>
    <property type="project" value="InterPro"/>
</dbReference>
<evidence type="ECO:0000313" key="9">
    <source>
        <dbReference type="Proteomes" id="UP000054289"/>
    </source>
</evidence>
<dbReference type="GO" id="GO:0016192">
    <property type="term" value="P:vesicle-mediated transport"/>
    <property type="evidence" value="ECO:0007669"/>
    <property type="project" value="InterPro"/>
</dbReference>
<feature type="compositionally biased region" description="Basic and acidic residues" evidence="6">
    <location>
        <begin position="300"/>
        <end position="309"/>
    </location>
</feature>
<dbReference type="Pfam" id="PF01602">
    <property type="entry name" value="Adaptin_N"/>
    <property type="match status" value="2"/>
</dbReference>
<feature type="region of interest" description="Disordered" evidence="6">
    <location>
        <begin position="1029"/>
        <end position="1053"/>
    </location>
</feature>
<proteinExistence type="inferred from homology"/>
<gene>
    <name evidence="8" type="ORF">PFHG_00554</name>
</gene>
<dbReference type="OrthoDB" id="302453at2759"/>
<dbReference type="VEuPathDB" id="PlasmoDB:PfHB3_060017800"/>
<keyword evidence="4" id="KW-0653">Protein transport</keyword>
<evidence type="ECO:0000259" key="7">
    <source>
        <dbReference type="Pfam" id="PF01602"/>
    </source>
</evidence>
<feature type="region of interest" description="Disordered" evidence="6">
    <location>
        <begin position="362"/>
        <end position="412"/>
    </location>
</feature>
<dbReference type="InterPro" id="IPR011049">
    <property type="entry name" value="Serralysin-like_metalloprot_C"/>
</dbReference>
<feature type="compositionally biased region" description="Basic residues" evidence="6">
    <location>
        <begin position="1360"/>
        <end position="1370"/>
    </location>
</feature>
<comment type="subcellular location">
    <subcellularLocation>
        <location evidence="1">Endomembrane system</location>
    </subcellularLocation>
</comment>
<evidence type="ECO:0000256" key="2">
    <source>
        <dbReference type="ARBA" id="ARBA00006613"/>
    </source>
</evidence>
<comment type="similarity">
    <text evidence="2">Belongs to the adaptor complexes large subunit family.</text>
</comment>
<dbReference type="Proteomes" id="UP000054289">
    <property type="component" value="Unassembled WGS sequence"/>
</dbReference>
<dbReference type="InterPro" id="IPR026739">
    <property type="entry name" value="AP_beta"/>
</dbReference>